<dbReference type="InParanoid" id="M3YP88"/>
<dbReference type="AlphaFoldDB" id="M3YP88"/>
<feature type="compositionally biased region" description="Basic and acidic residues" evidence="1">
    <location>
        <begin position="163"/>
        <end position="176"/>
    </location>
</feature>
<reference evidence="2" key="1">
    <citation type="submission" date="2024-06" db="UniProtKB">
        <authorList>
            <consortium name="Ensembl"/>
        </authorList>
    </citation>
    <scope>IDENTIFICATION</scope>
</reference>
<dbReference type="HOGENOM" id="CLU_973068_0_0_1"/>
<evidence type="ECO:0000313" key="2">
    <source>
        <dbReference type="Ensembl" id="ENSMPUP00000013145.1"/>
    </source>
</evidence>
<feature type="compositionally biased region" description="Polar residues" evidence="1">
    <location>
        <begin position="177"/>
        <end position="186"/>
    </location>
</feature>
<dbReference type="Ensembl" id="ENSMPUT00000013356.1">
    <property type="protein sequence ID" value="ENSMPUP00000013145.1"/>
    <property type="gene ID" value="ENSMPUG00000013243.1"/>
</dbReference>
<feature type="compositionally biased region" description="Basic residues" evidence="1">
    <location>
        <begin position="126"/>
        <end position="136"/>
    </location>
</feature>
<feature type="compositionally biased region" description="Pro residues" evidence="1">
    <location>
        <begin position="33"/>
        <end position="44"/>
    </location>
</feature>
<sequence>MLSEQSSTLILCKGSVLVLRCGGQAGCFGSEAKPPPTGTAPPPAGGESAMGPSPWRDVRARLGMASGRARGGGILSWPHATARGKYHPGSLHSKWASTGLLGRGGVGWELSVPGPAGTLRAGQRSARPHPAPHRSLRPGEPWGSPAHRVLPSLSCGMPCASQRTEEEARSVLRQQRESQLSHSTNGPQPPPPPIAQTALSKSPRGRTRSHIPWGMGCRPSIACCQPSPKATTNSFRSERTPCPCRWATSTPSPSRLLGAHVLGETPNSKLPFRDPGSHSWMGREQG</sequence>
<protein>
    <submittedName>
        <fullName evidence="2">Uncharacterized protein</fullName>
    </submittedName>
</protein>
<dbReference type="EMBL" id="AEYP01012724">
    <property type="status" value="NOT_ANNOTATED_CDS"/>
    <property type="molecule type" value="Genomic_DNA"/>
</dbReference>
<name>M3YP88_MUSPF</name>
<feature type="region of interest" description="Disordered" evidence="1">
    <location>
        <begin position="28"/>
        <end position="55"/>
    </location>
</feature>
<feature type="region of interest" description="Disordered" evidence="1">
    <location>
        <begin position="227"/>
        <end position="286"/>
    </location>
</feature>
<accession>M3YP88</accession>
<organism evidence="2">
    <name type="scientific">Mustela putorius furo</name>
    <name type="common">European domestic ferret</name>
    <name type="synonym">Mustela furo</name>
    <dbReference type="NCBI Taxonomy" id="9669"/>
    <lineage>
        <taxon>Eukaryota</taxon>
        <taxon>Metazoa</taxon>
        <taxon>Chordata</taxon>
        <taxon>Craniata</taxon>
        <taxon>Vertebrata</taxon>
        <taxon>Euteleostomi</taxon>
        <taxon>Mammalia</taxon>
        <taxon>Eutheria</taxon>
        <taxon>Laurasiatheria</taxon>
        <taxon>Carnivora</taxon>
        <taxon>Caniformia</taxon>
        <taxon>Musteloidea</taxon>
        <taxon>Mustelidae</taxon>
        <taxon>Mustelinae</taxon>
        <taxon>Mustela</taxon>
    </lineage>
</organism>
<feature type="region of interest" description="Disordered" evidence="1">
    <location>
        <begin position="113"/>
        <end position="213"/>
    </location>
</feature>
<evidence type="ECO:0000256" key="1">
    <source>
        <dbReference type="SAM" id="MobiDB-lite"/>
    </source>
</evidence>
<proteinExistence type="predicted"/>